<evidence type="ECO:0000313" key="11">
    <source>
        <dbReference type="Proteomes" id="UP000271241"/>
    </source>
</evidence>
<feature type="transmembrane region" description="Helical" evidence="7">
    <location>
        <begin position="152"/>
        <end position="176"/>
    </location>
</feature>
<feature type="transmembrane region" description="Helical" evidence="7">
    <location>
        <begin position="396"/>
        <end position="419"/>
    </location>
</feature>
<feature type="transmembrane region" description="Helical" evidence="7">
    <location>
        <begin position="188"/>
        <end position="209"/>
    </location>
</feature>
<evidence type="ECO:0000256" key="3">
    <source>
        <dbReference type="ARBA" id="ARBA00022448"/>
    </source>
</evidence>
<dbReference type="EMBL" id="KZ992611">
    <property type="protein sequence ID" value="RKP08347.1"/>
    <property type="molecule type" value="Genomic_DNA"/>
</dbReference>
<evidence type="ECO:0000256" key="4">
    <source>
        <dbReference type="ARBA" id="ARBA00022692"/>
    </source>
</evidence>
<dbReference type="GO" id="GO:0005886">
    <property type="term" value="C:plasma membrane"/>
    <property type="evidence" value="ECO:0007669"/>
    <property type="project" value="TreeGrafter"/>
</dbReference>
<dbReference type="PANTHER" id="PTHR23501:SF191">
    <property type="entry name" value="VACUOLAR BASIC AMINO ACID TRANSPORTER 4"/>
    <property type="match status" value="1"/>
</dbReference>
<dbReference type="Gene3D" id="1.20.1720.10">
    <property type="entry name" value="Multidrug resistance protein D"/>
    <property type="match status" value="1"/>
</dbReference>
<feature type="transmembrane region" description="Helical" evidence="7">
    <location>
        <begin position="122"/>
        <end position="140"/>
    </location>
</feature>
<keyword evidence="4 7" id="KW-0812">Transmembrane</keyword>
<dbReference type="PRINTS" id="PR01036">
    <property type="entry name" value="TCRTETB"/>
</dbReference>
<gene>
    <name evidence="10" type="ORF">THASP1DRAFT_15795</name>
</gene>
<dbReference type="GO" id="GO:0022857">
    <property type="term" value="F:transmembrane transporter activity"/>
    <property type="evidence" value="ECO:0007669"/>
    <property type="project" value="InterPro"/>
</dbReference>
<dbReference type="AlphaFoldDB" id="A0A4P9XQM4"/>
<dbReference type="InterPro" id="IPR020846">
    <property type="entry name" value="MFS_dom"/>
</dbReference>
<proteinExistence type="inferred from homology"/>
<organism evidence="10 11">
    <name type="scientific">Thamnocephalis sphaerospora</name>
    <dbReference type="NCBI Taxonomy" id="78915"/>
    <lineage>
        <taxon>Eukaryota</taxon>
        <taxon>Fungi</taxon>
        <taxon>Fungi incertae sedis</taxon>
        <taxon>Zoopagomycota</taxon>
        <taxon>Zoopagomycotina</taxon>
        <taxon>Zoopagomycetes</taxon>
        <taxon>Zoopagales</taxon>
        <taxon>Sigmoideomycetaceae</taxon>
        <taxon>Thamnocephalis</taxon>
    </lineage>
</organism>
<dbReference type="GO" id="GO:0012505">
    <property type="term" value="C:endomembrane system"/>
    <property type="evidence" value="ECO:0007669"/>
    <property type="project" value="UniProtKB-SubCell"/>
</dbReference>
<dbReference type="InterPro" id="IPR036259">
    <property type="entry name" value="MFS_trans_sf"/>
</dbReference>
<feature type="domain" description="Major facilitator superfamily (MFS) profile" evidence="9">
    <location>
        <begin position="1"/>
        <end position="481"/>
    </location>
</feature>
<protein>
    <submittedName>
        <fullName evidence="10">Major facilitator superfamily domain-containing protein</fullName>
    </submittedName>
</protein>
<feature type="transmembrane region" description="Helical" evidence="7">
    <location>
        <begin position="363"/>
        <end position="384"/>
    </location>
</feature>
<dbReference type="SUPFAM" id="SSF103473">
    <property type="entry name" value="MFS general substrate transporter"/>
    <property type="match status" value="1"/>
</dbReference>
<evidence type="ECO:0000259" key="9">
    <source>
        <dbReference type="PROSITE" id="PS50850"/>
    </source>
</evidence>
<comment type="similarity">
    <text evidence="2">Belongs to the major facilitator superfamily.</text>
</comment>
<evidence type="ECO:0000256" key="6">
    <source>
        <dbReference type="ARBA" id="ARBA00023136"/>
    </source>
</evidence>
<evidence type="ECO:0000256" key="7">
    <source>
        <dbReference type="SAM" id="Phobius"/>
    </source>
</evidence>
<dbReference type="PANTHER" id="PTHR23501">
    <property type="entry name" value="MAJOR FACILITATOR SUPERFAMILY"/>
    <property type="match status" value="1"/>
</dbReference>
<sequence>FRLALAILLAALDQTIVATAVERIAEEFGGREQISWVATAYLLTSTAFQPLYGRFSDIFGRRALILIAIIIFLAGSLGCGLAWSMVALIVFRAIAGIGGAGLMSLVLIILTDIVAPKRSGQFQGAIGAIFALSSIIGPLIGGLFTDHLTWRWAFYVNLPIGAITVVVVVLALRLPPVPGSARAKIRRVDWAGSLLIIATNVALLLATSWGGQDYPWDHPAVIALFCVGAVFLAITVWWEGWGCESRGGKKPLIPGRLFRHRNIVAILISVFFMGWCFFCLVYYFPIYYQRVHRYSATDSGLALIPLILTVAILSFVTSTLATRVPWRWIYRVSMAAGAAFLIIASGVATLLGEQQREGIGLEIGILVIYGFGIGLSIQTSVLAAQACAGRRDMAVVTALVTFTRVIGGVFGLAIMGAVLNNSAGGAIVTSQNTSGSITTADQQQQADDTYAFRQAFILFLPAAVTTFVASLFVDVPAVESKPRPEDDTPVGAV</sequence>
<feature type="chain" id="PRO_5020590590" evidence="8">
    <location>
        <begin position="19"/>
        <end position="493"/>
    </location>
</feature>
<keyword evidence="5 7" id="KW-1133">Transmembrane helix</keyword>
<reference evidence="11" key="1">
    <citation type="journal article" date="2018" name="Nat. Microbiol.">
        <title>Leveraging single-cell genomics to expand the fungal tree of life.</title>
        <authorList>
            <person name="Ahrendt S.R."/>
            <person name="Quandt C.A."/>
            <person name="Ciobanu D."/>
            <person name="Clum A."/>
            <person name="Salamov A."/>
            <person name="Andreopoulos B."/>
            <person name="Cheng J.F."/>
            <person name="Woyke T."/>
            <person name="Pelin A."/>
            <person name="Henrissat B."/>
            <person name="Reynolds N.K."/>
            <person name="Benny G.L."/>
            <person name="Smith M.E."/>
            <person name="James T.Y."/>
            <person name="Grigoriev I.V."/>
        </authorList>
    </citation>
    <scope>NUCLEOTIDE SEQUENCE [LARGE SCALE GENOMIC DNA]</scope>
    <source>
        <strain evidence="11">RSA 1356</strain>
    </source>
</reference>
<dbReference type="Pfam" id="PF07690">
    <property type="entry name" value="MFS_1"/>
    <property type="match status" value="1"/>
</dbReference>
<dbReference type="OrthoDB" id="10021397at2759"/>
<keyword evidence="8" id="KW-0732">Signal</keyword>
<keyword evidence="11" id="KW-1185">Reference proteome</keyword>
<dbReference type="Gene3D" id="1.20.1250.20">
    <property type="entry name" value="MFS general substrate transporter like domains"/>
    <property type="match status" value="1"/>
</dbReference>
<dbReference type="FunFam" id="1.20.1720.10:FF:000013">
    <property type="entry name" value="Related to multidrug resistance proteins"/>
    <property type="match status" value="1"/>
</dbReference>
<dbReference type="InterPro" id="IPR011701">
    <property type="entry name" value="MFS"/>
</dbReference>
<feature type="transmembrane region" description="Helical" evidence="7">
    <location>
        <begin position="221"/>
        <end position="241"/>
    </location>
</feature>
<evidence type="ECO:0000256" key="1">
    <source>
        <dbReference type="ARBA" id="ARBA00004127"/>
    </source>
</evidence>
<name>A0A4P9XQM4_9FUNG</name>
<feature type="transmembrane region" description="Helical" evidence="7">
    <location>
        <begin position="300"/>
        <end position="321"/>
    </location>
</feature>
<evidence type="ECO:0000256" key="5">
    <source>
        <dbReference type="ARBA" id="ARBA00022989"/>
    </source>
</evidence>
<evidence type="ECO:0000313" key="10">
    <source>
        <dbReference type="EMBL" id="RKP08347.1"/>
    </source>
</evidence>
<feature type="non-terminal residue" evidence="10">
    <location>
        <position position="1"/>
    </location>
</feature>
<feature type="transmembrane region" description="Helical" evidence="7">
    <location>
        <begin position="64"/>
        <end position="83"/>
    </location>
</feature>
<feature type="transmembrane region" description="Helical" evidence="7">
    <location>
        <begin position="89"/>
        <end position="110"/>
    </location>
</feature>
<keyword evidence="3" id="KW-0813">Transport</keyword>
<feature type="transmembrane region" description="Helical" evidence="7">
    <location>
        <begin position="328"/>
        <end position="351"/>
    </location>
</feature>
<feature type="transmembrane region" description="Helical" evidence="7">
    <location>
        <begin position="262"/>
        <end position="288"/>
    </location>
</feature>
<dbReference type="Proteomes" id="UP000271241">
    <property type="component" value="Unassembled WGS sequence"/>
</dbReference>
<feature type="signal peptide" evidence="8">
    <location>
        <begin position="1"/>
        <end position="18"/>
    </location>
</feature>
<keyword evidence="6 7" id="KW-0472">Membrane</keyword>
<comment type="subcellular location">
    <subcellularLocation>
        <location evidence="1">Endomembrane system</location>
        <topology evidence="1">Multi-pass membrane protein</topology>
    </subcellularLocation>
</comment>
<dbReference type="PROSITE" id="PS50850">
    <property type="entry name" value="MFS"/>
    <property type="match status" value="1"/>
</dbReference>
<dbReference type="STRING" id="78915.A0A4P9XQM4"/>
<dbReference type="CDD" id="cd17502">
    <property type="entry name" value="MFS_Azr1_MDR_like"/>
    <property type="match status" value="1"/>
</dbReference>
<evidence type="ECO:0000256" key="2">
    <source>
        <dbReference type="ARBA" id="ARBA00008335"/>
    </source>
</evidence>
<evidence type="ECO:0000256" key="8">
    <source>
        <dbReference type="SAM" id="SignalP"/>
    </source>
</evidence>
<accession>A0A4P9XQM4</accession>
<feature type="transmembrane region" description="Helical" evidence="7">
    <location>
        <begin position="455"/>
        <end position="473"/>
    </location>
</feature>